<feature type="coiled-coil region" evidence="1">
    <location>
        <begin position="13"/>
        <end position="74"/>
    </location>
</feature>
<sequence length="142" mass="17015">MRPTNPRKRAFDLEQYEKKQKKQIEHLLEKQKEFLSEWKALKKALETESDAFEKKRITYRMQSLERRIAMVKEELKKKGYKDNRGRPKKEAGTTYKEQRVKFTAHLLPETIAYLKALKEKGMIADISSFLDELVRQHKNETE</sequence>
<evidence type="ECO:0000256" key="1">
    <source>
        <dbReference type="SAM" id="Coils"/>
    </source>
</evidence>
<name>A0A840DRP9_9BACL</name>
<dbReference type="Proteomes" id="UP000559598">
    <property type="component" value="Unassembled WGS sequence"/>
</dbReference>
<dbReference type="EMBL" id="JACIDE010000044">
    <property type="protein sequence ID" value="MBB4075660.1"/>
    <property type="molecule type" value="Genomic_DNA"/>
</dbReference>
<organism evidence="2 3">
    <name type="scientific">Anoxybacteroides voinovskiense</name>
    <dbReference type="NCBI Taxonomy" id="230470"/>
    <lineage>
        <taxon>Bacteria</taxon>
        <taxon>Bacillati</taxon>
        <taxon>Bacillota</taxon>
        <taxon>Bacilli</taxon>
        <taxon>Bacillales</taxon>
        <taxon>Anoxybacillaceae</taxon>
        <taxon>Anoxybacteroides</taxon>
    </lineage>
</organism>
<gene>
    <name evidence="2" type="ORF">GGR02_003514</name>
</gene>
<reference evidence="2 3" key="1">
    <citation type="submission" date="2020-08" db="EMBL/GenBank/DDBJ databases">
        <title>Genomic Encyclopedia of Type Strains, Phase IV (KMG-IV): sequencing the most valuable type-strain genomes for metagenomic binning, comparative biology and taxonomic classification.</title>
        <authorList>
            <person name="Goeker M."/>
        </authorList>
    </citation>
    <scope>NUCLEOTIDE SEQUENCE [LARGE SCALE GENOMIC DNA]</scope>
    <source>
        <strain evidence="2 3">DSM 17075</strain>
    </source>
</reference>
<protein>
    <submittedName>
        <fullName evidence="2">Uncharacterized protein</fullName>
    </submittedName>
</protein>
<proteinExistence type="predicted"/>
<accession>A0A840DRP9</accession>
<keyword evidence="1" id="KW-0175">Coiled coil</keyword>
<dbReference type="AlphaFoldDB" id="A0A840DRP9"/>
<evidence type="ECO:0000313" key="3">
    <source>
        <dbReference type="Proteomes" id="UP000559598"/>
    </source>
</evidence>
<comment type="caution">
    <text evidence="2">The sequence shown here is derived from an EMBL/GenBank/DDBJ whole genome shotgun (WGS) entry which is preliminary data.</text>
</comment>
<evidence type="ECO:0000313" key="2">
    <source>
        <dbReference type="EMBL" id="MBB4075660.1"/>
    </source>
</evidence>
<keyword evidence="3" id="KW-1185">Reference proteome</keyword>
<dbReference type="RefSeq" id="WP_183186118.1">
    <property type="nucleotide sequence ID" value="NZ_BMNP01000048.1"/>
</dbReference>